<dbReference type="EMBL" id="LR797290">
    <property type="protein sequence ID" value="CAB4200286.1"/>
    <property type="molecule type" value="Genomic_DNA"/>
</dbReference>
<reference evidence="2" key="1">
    <citation type="submission" date="2020-05" db="EMBL/GenBank/DDBJ databases">
        <authorList>
            <person name="Chiriac C."/>
            <person name="Salcher M."/>
            <person name="Ghai R."/>
            <person name="Kavagutti S V."/>
        </authorList>
    </citation>
    <scope>NUCLEOTIDE SEQUENCE</scope>
</reference>
<organism evidence="2">
    <name type="scientific">uncultured Caudovirales phage</name>
    <dbReference type="NCBI Taxonomy" id="2100421"/>
    <lineage>
        <taxon>Viruses</taxon>
        <taxon>Duplodnaviria</taxon>
        <taxon>Heunggongvirae</taxon>
        <taxon>Uroviricota</taxon>
        <taxon>Caudoviricetes</taxon>
        <taxon>Peduoviridae</taxon>
        <taxon>Maltschvirus</taxon>
        <taxon>Maltschvirus maltsch</taxon>
    </lineage>
</organism>
<evidence type="ECO:0000313" key="5">
    <source>
        <dbReference type="EMBL" id="CAB4218385.1"/>
    </source>
</evidence>
<evidence type="ECO:0000313" key="2">
    <source>
        <dbReference type="EMBL" id="CAB4183188.1"/>
    </source>
</evidence>
<evidence type="ECO:0000313" key="6">
    <source>
        <dbReference type="EMBL" id="CAB5228405.1"/>
    </source>
</evidence>
<proteinExistence type="predicted"/>
<dbReference type="EMBL" id="LR797473">
    <property type="protein sequence ID" value="CAB4218385.1"/>
    <property type="molecule type" value="Genomic_DNA"/>
</dbReference>
<evidence type="ECO:0000313" key="3">
    <source>
        <dbReference type="EMBL" id="CAB4200286.1"/>
    </source>
</evidence>
<dbReference type="EMBL" id="LR797396">
    <property type="protein sequence ID" value="CAB4213538.1"/>
    <property type="molecule type" value="Genomic_DNA"/>
</dbReference>
<dbReference type="EMBL" id="LR798387">
    <property type="protein sequence ID" value="CAB5228405.1"/>
    <property type="molecule type" value="Genomic_DNA"/>
</dbReference>
<evidence type="ECO:0000313" key="4">
    <source>
        <dbReference type="EMBL" id="CAB4213538.1"/>
    </source>
</evidence>
<evidence type="ECO:0000313" key="1">
    <source>
        <dbReference type="EMBL" id="CAB4150295.1"/>
    </source>
</evidence>
<sequence>MGMTREQALLELATFVNADQYPVIDSATLGTFLDDYVRYGVWTASTSYSVGDRIVPIIPNGRIYECRVPGTSAATEPAFAYYYSYTGWYIAENISNPCLTWVDVGPANTERYDTRSAARAIWIYKAGIVANQVDVSETATDVSLSQLQKQFLAMAERYRPMVVYV</sequence>
<dbReference type="EMBL" id="LR796542">
    <property type="protein sequence ID" value="CAB4150295.1"/>
    <property type="molecule type" value="Genomic_DNA"/>
</dbReference>
<accession>A0A6J5QQE7</accession>
<protein>
    <submittedName>
        <fullName evidence="2">Uncharacterized protein</fullName>
    </submittedName>
</protein>
<dbReference type="EMBL" id="LR797031">
    <property type="protein sequence ID" value="CAB4183188.1"/>
    <property type="molecule type" value="Genomic_DNA"/>
</dbReference>
<gene>
    <name evidence="2" type="ORF">UFOVP1093_38</name>
    <name evidence="3" type="ORF">UFOVP1340_37</name>
    <name evidence="4" type="ORF">UFOVP1448_41</name>
    <name evidence="6" type="ORF">UFOVP1538_49</name>
    <name evidence="5" type="ORF">UFOVP1600_12</name>
    <name evidence="1" type="ORF">UFOVP569_13</name>
</gene>
<dbReference type="Gene3D" id="2.10.10.20">
    <property type="entry name" value="Carbohydrate-binding module superfamily 5/12"/>
    <property type="match status" value="1"/>
</dbReference>
<name>A0A6J5QQE7_9CAUD</name>